<evidence type="ECO:0000256" key="1">
    <source>
        <dbReference type="ARBA" id="ARBA00023180"/>
    </source>
</evidence>
<dbReference type="InterPro" id="IPR050208">
    <property type="entry name" value="MHC_class-I_related"/>
</dbReference>
<dbReference type="GO" id="GO:0006955">
    <property type="term" value="P:immune response"/>
    <property type="evidence" value="ECO:0007669"/>
    <property type="project" value="TreeGrafter"/>
</dbReference>
<organism evidence="3 4">
    <name type="scientific">Myotis davidii</name>
    <name type="common">David's myotis</name>
    <dbReference type="NCBI Taxonomy" id="225400"/>
    <lineage>
        <taxon>Eukaryota</taxon>
        <taxon>Metazoa</taxon>
        <taxon>Chordata</taxon>
        <taxon>Craniata</taxon>
        <taxon>Vertebrata</taxon>
        <taxon>Euteleostomi</taxon>
        <taxon>Mammalia</taxon>
        <taxon>Eutheria</taxon>
        <taxon>Laurasiatheria</taxon>
        <taxon>Chiroptera</taxon>
        <taxon>Yangochiroptera</taxon>
        <taxon>Vespertilionidae</taxon>
        <taxon>Myotis</taxon>
    </lineage>
</organism>
<evidence type="ECO:0000256" key="2">
    <source>
        <dbReference type="SAM" id="SignalP"/>
    </source>
</evidence>
<protein>
    <submittedName>
        <fullName evidence="3">NKG2D ligand 1</fullName>
    </submittedName>
</protein>
<dbReference type="GO" id="GO:0009897">
    <property type="term" value="C:external side of plasma membrane"/>
    <property type="evidence" value="ECO:0007669"/>
    <property type="project" value="TreeGrafter"/>
</dbReference>
<dbReference type="InterPro" id="IPR037055">
    <property type="entry name" value="MHC_I-like_Ag-recog_sf"/>
</dbReference>
<dbReference type="GO" id="GO:0001916">
    <property type="term" value="P:positive regulation of T cell mediated cytotoxicity"/>
    <property type="evidence" value="ECO:0007669"/>
    <property type="project" value="TreeGrafter"/>
</dbReference>
<reference evidence="4" key="1">
    <citation type="journal article" date="2013" name="Science">
        <title>Comparative analysis of bat genomes provides insight into the evolution of flight and immunity.</title>
        <authorList>
            <person name="Zhang G."/>
            <person name="Cowled C."/>
            <person name="Shi Z."/>
            <person name="Huang Z."/>
            <person name="Bishop-Lilly K.A."/>
            <person name="Fang X."/>
            <person name="Wynne J.W."/>
            <person name="Xiong Z."/>
            <person name="Baker M.L."/>
            <person name="Zhao W."/>
            <person name="Tachedjian M."/>
            <person name="Zhu Y."/>
            <person name="Zhou P."/>
            <person name="Jiang X."/>
            <person name="Ng J."/>
            <person name="Yang L."/>
            <person name="Wu L."/>
            <person name="Xiao J."/>
            <person name="Feng Y."/>
            <person name="Chen Y."/>
            <person name="Sun X."/>
            <person name="Zhang Y."/>
            <person name="Marsh G.A."/>
            <person name="Crameri G."/>
            <person name="Broder C.C."/>
            <person name="Frey K.G."/>
            <person name="Wang L.F."/>
            <person name="Wang J."/>
        </authorList>
    </citation>
    <scope>NUCLEOTIDE SEQUENCE [LARGE SCALE GENOMIC DNA]</scope>
</reference>
<feature type="chain" id="PRO_5003971075" evidence="2">
    <location>
        <begin position="26"/>
        <end position="557"/>
    </location>
</feature>
<dbReference type="AlphaFoldDB" id="L5MCB8"/>
<dbReference type="eggNOG" id="ENOG502TM6M">
    <property type="taxonomic scope" value="Eukaryota"/>
</dbReference>
<dbReference type="InterPro" id="IPR011162">
    <property type="entry name" value="MHC_I/II-like_Ag-recog"/>
</dbReference>
<dbReference type="GO" id="GO:0002486">
    <property type="term" value="P:antigen processing and presentation of endogenous peptide antigen via MHC class I via ER pathway, TAP-independent"/>
    <property type="evidence" value="ECO:0007669"/>
    <property type="project" value="TreeGrafter"/>
</dbReference>
<dbReference type="PANTHER" id="PTHR16675:SF268">
    <property type="entry name" value="UL16-BINDING PROTEIN 1"/>
    <property type="match status" value="1"/>
</dbReference>
<dbReference type="GO" id="GO:0002476">
    <property type="term" value="P:antigen processing and presentation of endogenous peptide antigen via MHC class Ib"/>
    <property type="evidence" value="ECO:0007669"/>
    <property type="project" value="TreeGrafter"/>
</dbReference>
<accession>L5MCB8</accession>
<dbReference type="PANTHER" id="PTHR16675">
    <property type="entry name" value="MHC CLASS I-RELATED"/>
    <property type="match status" value="1"/>
</dbReference>
<proteinExistence type="predicted"/>
<sequence>MVGAVGTTFSPVFLLWILPQHSAWAAPHGAISLSYKFTITPDGQPWCKIQGQINGNEFLDYNCNSQKNATEVLERQTKTLKGLMEELKKNLLDIKPEIIKIIGIDSFSLQGTMMCKQESNGHNSASWKFGFNGHKSLLFNVENKSWTVLNKSWTVLRPEGEPLKETLASDRAMTGDLISIATRDCIDWLQQVSGVQSEVLSTKAPSTIATATVPSKVTTSMPIISILPVILTGLIIMERSVGLGAVFLLLELPLWDPAAPGCAKSLGYNFTVIPNGQPWCEIQGQVNGNTFLRYTCGSQEVKLFSVLEINGTQAWNEHSDPVQYMVEEFKKTLLDFKAEIPATSGPLSLQGSMMCKEESNGRTGVSWEFGLDGQISLHYDPNNGNWTELNDEGRLLYKTLMRDTHRIELLNRTSVGDCMKWLKDVLCPQDEILSTKGAKSLGYNFTVIPNGQPWCEIQGQVNGNTFLRYTCGSQEVKLFSVLEINGTQAWNEHSDPVQYMVEEFKKTLLDFKAEIPATSAASTTAIATDLPKATTNTPISLILSVTLSWAIIVAILG</sequence>
<keyword evidence="4" id="KW-1185">Reference proteome</keyword>
<gene>
    <name evidence="3" type="ORF">MDA_GLEAN10007809</name>
</gene>
<dbReference type="Proteomes" id="UP000010556">
    <property type="component" value="Unassembled WGS sequence"/>
</dbReference>
<feature type="signal peptide" evidence="2">
    <location>
        <begin position="1"/>
        <end position="25"/>
    </location>
</feature>
<evidence type="ECO:0000313" key="4">
    <source>
        <dbReference type="Proteomes" id="UP000010556"/>
    </source>
</evidence>
<dbReference type="EMBL" id="KB102350">
    <property type="protein sequence ID" value="ELK35393.1"/>
    <property type="molecule type" value="Genomic_DNA"/>
</dbReference>
<evidence type="ECO:0000313" key="3">
    <source>
        <dbReference type="EMBL" id="ELK35393.1"/>
    </source>
</evidence>
<dbReference type="GO" id="GO:0005615">
    <property type="term" value="C:extracellular space"/>
    <property type="evidence" value="ECO:0007669"/>
    <property type="project" value="TreeGrafter"/>
</dbReference>
<dbReference type="SUPFAM" id="SSF54452">
    <property type="entry name" value="MHC antigen-recognition domain"/>
    <property type="match status" value="3"/>
</dbReference>
<keyword evidence="2" id="KW-0732">Signal</keyword>
<dbReference type="Gene3D" id="3.30.500.10">
    <property type="entry name" value="MHC class I-like antigen recognition-like"/>
    <property type="match status" value="3"/>
</dbReference>
<keyword evidence="1" id="KW-0325">Glycoprotein</keyword>
<name>L5MCB8_MYODS</name>